<dbReference type="PANTHER" id="PTHR45966:SF1">
    <property type="entry name" value="GDSL ESTERASE_LIPASE 1-RELATED"/>
    <property type="match status" value="1"/>
</dbReference>
<dbReference type="InterPro" id="IPR035669">
    <property type="entry name" value="SGNH_plant_lipase-like"/>
</dbReference>
<dbReference type="CDD" id="cd01837">
    <property type="entry name" value="SGNH_plant_lipase_like"/>
    <property type="match status" value="1"/>
</dbReference>
<dbReference type="Pfam" id="PF00657">
    <property type="entry name" value="Lipase_GDSL"/>
    <property type="match status" value="2"/>
</dbReference>
<dbReference type="InterPro" id="IPR001087">
    <property type="entry name" value="GDSL"/>
</dbReference>
<organism evidence="4 5">
    <name type="scientific">Heracleum sosnowskyi</name>
    <dbReference type="NCBI Taxonomy" id="360622"/>
    <lineage>
        <taxon>Eukaryota</taxon>
        <taxon>Viridiplantae</taxon>
        <taxon>Streptophyta</taxon>
        <taxon>Embryophyta</taxon>
        <taxon>Tracheophyta</taxon>
        <taxon>Spermatophyta</taxon>
        <taxon>Magnoliopsida</taxon>
        <taxon>eudicotyledons</taxon>
        <taxon>Gunneridae</taxon>
        <taxon>Pentapetalae</taxon>
        <taxon>asterids</taxon>
        <taxon>campanulids</taxon>
        <taxon>Apiales</taxon>
        <taxon>Apiaceae</taxon>
        <taxon>Apioideae</taxon>
        <taxon>apioid superclade</taxon>
        <taxon>Tordylieae</taxon>
        <taxon>Tordyliinae</taxon>
        <taxon>Heracleum</taxon>
    </lineage>
</organism>
<dbReference type="AlphaFoldDB" id="A0AAD8M2Q6"/>
<comment type="similarity">
    <text evidence="1">Belongs to the 'GDSL' lipolytic enzyme family.</text>
</comment>
<dbReference type="EMBL" id="JAUIZM010000011">
    <property type="protein sequence ID" value="KAK1358546.1"/>
    <property type="molecule type" value="Genomic_DNA"/>
</dbReference>
<dbReference type="Gene3D" id="3.40.50.1110">
    <property type="entry name" value="SGNH hydrolase"/>
    <property type="match status" value="2"/>
</dbReference>
<dbReference type="FunFam" id="3.40.50.1110:FF:000003">
    <property type="entry name" value="GDSL esterase/lipase APG"/>
    <property type="match status" value="1"/>
</dbReference>
<keyword evidence="3" id="KW-0175">Coiled coil</keyword>
<feature type="coiled-coil region" evidence="3">
    <location>
        <begin position="279"/>
        <end position="306"/>
    </location>
</feature>
<evidence type="ECO:0000256" key="3">
    <source>
        <dbReference type="SAM" id="Coils"/>
    </source>
</evidence>
<name>A0AAD8M2Q6_9APIA</name>
<accession>A0AAD8M2Q6</accession>
<dbReference type="InterPro" id="IPR044552">
    <property type="entry name" value="GLIP1-5/GLL25"/>
</dbReference>
<dbReference type="Proteomes" id="UP001237642">
    <property type="component" value="Unassembled WGS sequence"/>
</dbReference>
<proteinExistence type="inferred from homology"/>
<evidence type="ECO:0000313" key="5">
    <source>
        <dbReference type="Proteomes" id="UP001237642"/>
    </source>
</evidence>
<reference evidence="4" key="1">
    <citation type="submission" date="2023-02" db="EMBL/GenBank/DDBJ databases">
        <title>Genome of toxic invasive species Heracleum sosnowskyi carries increased number of genes despite the absence of recent whole-genome duplications.</title>
        <authorList>
            <person name="Schelkunov M."/>
            <person name="Shtratnikova V."/>
            <person name="Makarenko M."/>
            <person name="Klepikova A."/>
            <person name="Omelchenko D."/>
            <person name="Novikova G."/>
            <person name="Obukhova E."/>
            <person name="Bogdanov V."/>
            <person name="Penin A."/>
            <person name="Logacheva M."/>
        </authorList>
    </citation>
    <scope>NUCLEOTIDE SEQUENCE</scope>
    <source>
        <strain evidence="4">Hsosn_3</strain>
        <tissue evidence="4">Leaf</tissue>
    </source>
</reference>
<protein>
    <submittedName>
        <fullName evidence="4">GDSL esterase/lipase 1-like</fullName>
    </submittedName>
</protein>
<dbReference type="SUPFAM" id="SSF52266">
    <property type="entry name" value="SGNH hydrolase"/>
    <property type="match status" value="1"/>
</dbReference>
<dbReference type="InterPro" id="IPR036514">
    <property type="entry name" value="SGNH_hydro_sf"/>
</dbReference>
<keyword evidence="5" id="KW-1185">Reference proteome</keyword>
<evidence type="ECO:0000313" key="4">
    <source>
        <dbReference type="EMBL" id="KAK1358546.1"/>
    </source>
</evidence>
<gene>
    <name evidence="4" type="ORF">POM88_051802</name>
</gene>
<dbReference type="GO" id="GO:0016298">
    <property type="term" value="F:lipase activity"/>
    <property type="evidence" value="ECO:0007669"/>
    <property type="project" value="TreeGrafter"/>
</dbReference>
<evidence type="ECO:0000256" key="1">
    <source>
        <dbReference type="ARBA" id="ARBA00008668"/>
    </source>
</evidence>
<evidence type="ECO:0000256" key="2">
    <source>
        <dbReference type="ARBA" id="ARBA00022729"/>
    </source>
</evidence>
<comment type="caution">
    <text evidence="4">The sequence shown here is derived from an EMBL/GenBank/DDBJ whole genome shotgun (WGS) entry which is preliminary data.</text>
</comment>
<dbReference type="PANTHER" id="PTHR45966">
    <property type="entry name" value="GDSL-LIKE LIPASE/ACYLHYDROLASE"/>
    <property type="match status" value="1"/>
</dbReference>
<sequence>MFLLTGGKPQHTVNQFKNIGNQLKQRLGGEEASLLLSRSVYLISIGVNDYSSTTKGDSKQYRSMIIGNLTSVAIYKMGGRKFSFVALPPLGCLPSTKAQNARNKTNHEASCREDSTALVQEHNKAVSKNLDKLEKQLKGFMHSFFDFYTTFIDKICTTILCQSMNSSSLWEEEVSCNTNNNKAALFVFGDSLYDPGNNNYISTTNTNFQANFRPYGESFFTQPTGRSSDGRLIPDFICEYARLPIIPPYLKPGKHHFVYGANFASGGAGALDETFPGLVVNLNTQLNQFKNVANQLKQQLGDEEASDLLSQSVYMFSIGGNDYFSPTQQSYTQEQYRSMITGNLTSVIRAIYKTGGRKFSFITLPPLGCWPSIKAQNAANKTYSGDFCNKDLAALVQEHSKAVSEKLKKLEKALEGFKYSVFDFHTTFNDRMINPSKYGFKNGDSACCGSGPYRGVNSCGGMRGIKDYELCENASEYLFFDYTHPSEAAYQQLAKLMWEGSSSVTAPYNLKSFFHLSKLS</sequence>
<keyword evidence="2" id="KW-0732">Signal</keyword>
<reference evidence="4" key="2">
    <citation type="submission" date="2023-05" db="EMBL/GenBank/DDBJ databases">
        <authorList>
            <person name="Schelkunov M.I."/>
        </authorList>
    </citation>
    <scope>NUCLEOTIDE SEQUENCE</scope>
    <source>
        <strain evidence="4">Hsosn_3</strain>
        <tissue evidence="4">Leaf</tissue>
    </source>
</reference>